<keyword evidence="1" id="KW-1133">Transmembrane helix</keyword>
<accession>A0A381P4G4</accession>
<name>A0A381P4G4_9ZZZZ</name>
<protein>
    <submittedName>
        <fullName evidence="2">Uncharacterized protein</fullName>
    </submittedName>
</protein>
<reference evidence="2" key="1">
    <citation type="submission" date="2018-05" db="EMBL/GenBank/DDBJ databases">
        <authorList>
            <person name="Lanie J.A."/>
            <person name="Ng W.-L."/>
            <person name="Kazmierczak K.M."/>
            <person name="Andrzejewski T.M."/>
            <person name="Davidsen T.M."/>
            <person name="Wayne K.J."/>
            <person name="Tettelin H."/>
            <person name="Glass J.I."/>
            <person name="Rusch D."/>
            <person name="Podicherti R."/>
            <person name="Tsui H.-C.T."/>
            <person name="Winkler M.E."/>
        </authorList>
    </citation>
    <scope>NUCLEOTIDE SEQUENCE</scope>
</reference>
<gene>
    <name evidence="2" type="ORF">METZ01_LOCUS13962</name>
</gene>
<dbReference type="EMBL" id="UINC01000780">
    <property type="protein sequence ID" value="SUZ61108.1"/>
    <property type="molecule type" value="Genomic_DNA"/>
</dbReference>
<feature type="transmembrane region" description="Helical" evidence="1">
    <location>
        <begin position="131"/>
        <end position="152"/>
    </location>
</feature>
<keyword evidence="1" id="KW-0472">Membrane</keyword>
<sequence>MEMFLTMKIEFKSQITSGTMQLKRVFGSATCTLLLASLLLPSTSAFAQTTDQLLAGDSIRVSFPGGRQKFQGRVLSNVDGVLEVVGKGPQNCTTGQGFGARPVCDPAPTERLVIDPNLALVEQYSPAGGNFLLYGGAAVLGGVGMAVAGRILGPKIGLGRIEGCQNIHGDLLCKNPTDDYDAKQLASDKKRGTIFGGLFGATIAPLLIKALQNPWVGLRAGSGEGPGFDWSFEFSVPLGGH</sequence>
<keyword evidence="1" id="KW-0812">Transmembrane</keyword>
<organism evidence="2">
    <name type="scientific">marine metagenome</name>
    <dbReference type="NCBI Taxonomy" id="408172"/>
    <lineage>
        <taxon>unclassified sequences</taxon>
        <taxon>metagenomes</taxon>
        <taxon>ecological metagenomes</taxon>
    </lineage>
</organism>
<dbReference type="AlphaFoldDB" id="A0A381P4G4"/>
<evidence type="ECO:0000256" key="1">
    <source>
        <dbReference type="SAM" id="Phobius"/>
    </source>
</evidence>
<proteinExistence type="predicted"/>
<evidence type="ECO:0000313" key="2">
    <source>
        <dbReference type="EMBL" id="SUZ61108.1"/>
    </source>
</evidence>